<dbReference type="EMBL" id="LAJE02000112">
    <property type="protein sequence ID" value="OEO31911.1"/>
    <property type="molecule type" value="Genomic_DNA"/>
</dbReference>
<keyword evidence="3 4" id="KW-0732">Signal</keyword>
<dbReference type="Pfam" id="PF00496">
    <property type="entry name" value="SBP_bac_5"/>
    <property type="match status" value="1"/>
</dbReference>
<dbReference type="PANTHER" id="PTHR30290">
    <property type="entry name" value="PERIPLASMIC BINDING COMPONENT OF ABC TRANSPORTER"/>
    <property type="match status" value="1"/>
</dbReference>
<comment type="caution">
    <text evidence="6">The sequence shown here is derived from an EMBL/GenBank/DDBJ whole genome shotgun (WGS) entry which is preliminary data.</text>
</comment>
<comment type="similarity">
    <text evidence="2">Belongs to the bacterial solute-binding protein 5 family.</text>
</comment>
<dbReference type="PANTHER" id="PTHR30290:SF38">
    <property type="entry name" value="D,D-DIPEPTIDE-BINDING PERIPLASMIC PROTEIN DDPA-RELATED"/>
    <property type="match status" value="1"/>
</dbReference>
<organism evidence="6 7">
    <name type="scientific">Devosia insulae DS-56</name>
    <dbReference type="NCBI Taxonomy" id="1116389"/>
    <lineage>
        <taxon>Bacteria</taxon>
        <taxon>Pseudomonadati</taxon>
        <taxon>Pseudomonadota</taxon>
        <taxon>Alphaproteobacteria</taxon>
        <taxon>Hyphomicrobiales</taxon>
        <taxon>Devosiaceae</taxon>
        <taxon>Devosia</taxon>
    </lineage>
</organism>
<dbReference type="AlphaFoldDB" id="A0A1E5XTJ7"/>
<accession>A0A1E5XTJ7</accession>
<dbReference type="CDD" id="cd08515">
    <property type="entry name" value="PBP2_NikA_DppA_OppA_like_10"/>
    <property type="match status" value="1"/>
</dbReference>
<name>A0A1E5XTJ7_9HYPH</name>
<sequence length="517" mass="57441">MHKTLLIALATTTMLVAPSHALDLKVAVQNLPATLDPGKDHSNTGSQIYYNAFDPLIEKDYAAAEVSFKPGIATEWKQIEPTIFEVKLRDGVKFHNGATVTAEDVVFSFERIINEATPEFGSVKKQFFNNFEKVAAVDATTVRFTTFKPEPLFETLLNTSEGSIVPKAYIAGLSGDPAVVEPSDFDAFGLAPVGTGPYSIQNFQPGEGLTYVKFADYWGDKAPLDSAELRRIPEMATRITALANGEVDLITNVPPDQLATIEANPNLKVEGAVTPLFHVVFFNTENPKMADKRVRQALSMAIDRNLLNEALWLGKAVVPSTHTYPQYGELYMPELNTFEYNPEKAKELLKEAGFEGQTVRYDTDPVYYTNGLLAAQAIKEMWAAVGVTMDLKVDPKWTGDDKDMESRNWSNPMYFADPAGSFGTMWSPTGARITGGSWKPNEAYTEMWERFRYSTDIATRKAAYAEIMAYVKDEAPVLVLYQPYESYGMTKSLEWKPLPGHIPYVLDFRAGAVAFND</sequence>
<evidence type="ECO:0000256" key="2">
    <source>
        <dbReference type="ARBA" id="ARBA00005695"/>
    </source>
</evidence>
<dbReference type="GO" id="GO:0043190">
    <property type="term" value="C:ATP-binding cassette (ABC) transporter complex"/>
    <property type="evidence" value="ECO:0007669"/>
    <property type="project" value="InterPro"/>
</dbReference>
<evidence type="ECO:0000313" key="6">
    <source>
        <dbReference type="EMBL" id="OEO31911.1"/>
    </source>
</evidence>
<evidence type="ECO:0000256" key="4">
    <source>
        <dbReference type="SAM" id="SignalP"/>
    </source>
</evidence>
<dbReference type="PIRSF" id="PIRSF002741">
    <property type="entry name" value="MppA"/>
    <property type="match status" value="1"/>
</dbReference>
<dbReference type="SUPFAM" id="SSF53850">
    <property type="entry name" value="Periplasmic binding protein-like II"/>
    <property type="match status" value="1"/>
</dbReference>
<dbReference type="OrthoDB" id="9803988at2"/>
<comment type="subcellular location">
    <subcellularLocation>
        <location evidence="1">Periplasm</location>
    </subcellularLocation>
</comment>
<proteinExistence type="inferred from homology"/>
<feature type="signal peptide" evidence="4">
    <location>
        <begin position="1"/>
        <end position="21"/>
    </location>
</feature>
<feature type="domain" description="Solute-binding protein family 5" evidence="5">
    <location>
        <begin position="68"/>
        <end position="430"/>
    </location>
</feature>
<dbReference type="Proteomes" id="UP000095463">
    <property type="component" value="Unassembled WGS sequence"/>
</dbReference>
<protein>
    <submittedName>
        <fullName evidence="6">ABC transporter substrate-binding protein</fullName>
    </submittedName>
</protein>
<evidence type="ECO:0000259" key="5">
    <source>
        <dbReference type="Pfam" id="PF00496"/>
    </source>
</evidence>
<dbReference type="InterPro" id="IPR023765">
    <property type="entry name" value="SBP_5_CS"/>
</dbReference>
<dbReference type="InterPro" id="IPR039424">
    <property type="entry name" value="SBP_5"/>
</dbReference>
<dbReference type="GO" id="GO:0015833">
    <property type="term" value="P:peptide transport"/>
    <property type="evidence" value="ECO:0007669"/>
    <property type="project" value="TreeGrafter"/>
</dbReference>
<dbReference type="Gene3D" id="3.40.190.10">
    <property type="entry name" value="Periplasmic binding protein-like II"/>
    <property type="match status" value="1"/>
</dbReference>
<evidence type="ECO:0000313" key="7">
    <source>
        <dbReference type="Proteomes" id="UP000095463"/>
    </source>
</evidence>
<keyword evidence="7" id="KW-1185">Reference proteome</keyword>
<dbReference type="GO" id="GO:1904680">
    <property type="term" value="F:peptide transmembrane transporter activity"/>
    <property type="evidence" value="ECO:0007669"/>
    <property type="project" value="TreeGrafter"/>
</dbReference>
<dbReference type="Gene3D" id="3.10.105.10">
    <property type="entry name" value="Dipeptide-binding Protein, Domain 3"/>
    <property type="match status" value="1"/>
</dbReference>
<dbReference type="RefSeq" id="WP_069908908.1">
    <property type="nucleotide sequence ID" value="NZ_LAJE02000112.1"/>
</dbReference>
<dbReference type="PROSITE" id="PS01040">
    <property type="entry name" value="SBP_BACTERIAL_5"/>
    <property type="match status" value="1"/>
</dbReference>
<evidence type="ECO:0000256" key="3">
    <source>
        <dbReference type="ARBA" id="ARBA00022729"/>
    </source>
</evidence>
<dbReference type="InterPro" id="IPR000914">
    <property type="entry name" value="SBP_5_dom"/>
</dbReference>
<dbReference type="Gene3D" id="3.90.76.10">
    <property type="entry name" value="Dipeptide-binding Protein, Domain 1"/>
    <property type="match status" value="1"/>
</dbReference>
<evidence type="ECO:0000256" key="1">
    <source>
        <dbReference type="ARBA" id="ARBA00004418"/>
    </source>
</evidence>
<gene>
    <name evidence="6" type="ORF">VW23_000075</name>
</gene>
<feature type="chain" id="PRO_5009190503" evidence="4">
    <location>
        <begin position="22"/>
        <end position="517"/>
    </location>
</feature>
<reference evidence="6 7" key="1">
    <citation type="journal article" date="2015" name="Genome Announc.">
        <title>Genome Assemblies of Three Soil-Associated Devosia species: D. insulae, D. limi, and D. soli.</title>
        <authorList>
            <person name="Hassan Y.I."/>
            <person name="Lepp D."/>
            <person name="Zhou T."/>
        </authorList>
    </citation>
    <scope>NUCLEOTIDE SEQUENCE [LARGE SCALE GENOMIC DNA]</scope>
    <source>
        <strain evidence="6 7">DS-56</strain>
    </source>
</reference>
<dbReference type="InterPro" id="IPR030678">
    <property type="entry name" value="Peptide/Ni-bd"/>
</dbReference>
<dbReference type="GO" id="GO:0030288">
    <property type="term" value="C:outer membrane-bounded periplasmic space"/>
    <property type="evidence" value="ECO:0007669"/>
    <property type="project" value="UniProtKB-ARBA"/>
</dbReference>